<evidence type="ECO:0000256" key="4">
    <source>
        <dbReference type="ARBA" id="ARBA00022692"/>
    </source>
</evidence>
<keyword evidence="4 11" id="KW-0812">Transmembrane</keyword>
<feature type="transmembrane region" description="Helical" evidence="11">
    <location>
        <begin position="332"/>
        <end position="353"/>
    </location>
</feature>
<reference evidence="15" key="2">
    <citation type="submission" date="2025-04" db="UniProtKB">
        <authorList>
            <consortium name="RefSeq"/>
        </authorList>
    </citation>
    <scope>IDENTIFICATION</scope>
</reference>
<feature type="transmembrane region" description="Helical" evidence="11">
    <location>
        <begin position="1198"/>
        <end position="1215"/>
    </location>
</feature>
<dbReference type="Pfam" id="PF00005">
    <property type="entry name" value="ABC_tran"/>
    <property type="match status" value="2"/>
</dbReference>
<evidence type="ECO:0000256" key="7">
    <source>
        <dbReference type="ARBA" id="ARBA00022840"/>
    </source>
</evidence>
<dbReference type="InterPro" id="IPR017871">
    <property type="entry name" value="ABC_transporter-like_CS"/>
</dbReference>
<accession>A0A0P6IZU0</accession>
<dbReference type="Gene3D" id="3.40.50.300">
    <property type="entry name" value="P-loop containing nucleotide triphosphate hydrolases"/>
    <property type="match status" value="2"/>
</dbReference>
<feature type="domain" description="ABC transporter" evidence="12">
    <location>
        <begin position="1283"/>
        <end position="1515"/>
    </location>
</feature>
<feature type="transmembrane region" description="Helical" evidence="11">
    <location>
        <begin position="1020"/>
        <end position="1042"/>
    </location>
</feature>
<keyword evidence="8" id="KW-1278">Translocase</keyword>
<dbReference type="CDD" id="cd03263">
    <property type="entry name" value="ABC_subfamily_A"/>
    <property type="match status" value="2"/>
</dbReference>
<name>A0A0P6IZU0_HETGA</name>
<dbReference type="InterPro" id="IPR003593">
    <property type="entry name" value="AAA+_ATPase"/>
</dbReference>
<dbReference type="Proteomes" id="UP000694906">
    <property type="component" value="Unplaced"/>
</dbReference>
<feature type="transmembrane region" description="Helical" evidence="11">
    <location>
        <begin position="1063"/>
        <end position="1085"/>
    </location>
</feature>
<feature type="transmembrane region" description="Helical" evidence="11">
    <location>
        <begin position="393"/>
        <end position="417"/>
    </location>
</feature>
<dbReference type="SMART" id="SM00382">
    <property type="entry name" value="AAA"/>
    <property type="match status" value="2"/>
</dbReference>
<dbReference type="GO" id="GO:0005319">
    <property type="term" value="F:lipid transporter activity"/>
    <property type="evidence" value="ECO:0007669"/>
    <property type="project" value="TreeGrafter"/>
</dbReference>
<dbReference type="InterPro" id="IPR003439">
    <property type="entry name" value="ABC_transporter-like_ATP-bd"/>
</dbReference>
<feature type="transmembrane region" description="Helical" evidence="11">
    <location>
        <begin position="978"/>
        <end position="1000"/>
    </location>
</feature>
<dbReference type="GeneID" id="101702319"/>
<dbReference type="PANTHER" id="PTHR19229">
    <property type="entry name" value="ATP-BINDING CASSETTE TRANSPORTER SUBFAMILY A ABCA"/>
    <property type="match status" value="1"/>
</dbReference>
<dbReference type="Pfam" id="PF12698">
    <property type="entry name" value="ABC2_membrane_3"/>
    <property type="match status" value="2"/>
</dbReference>
<reference evidence="13" key="1">
    <citation type="submission" date="2015-10" db="EMBL/GenBank/DDBJ databases">
        <title>FRAMA: From RNA-seq data to annotated mRNA assemblies.</title>
        <authorList>
            <person name="Bens M."/>
            <person name="Sahm A."/>
            <person name="Jahn N."/>
            <person name="Morhart M."/>
            <person name="Holtze S."/>
            <person name="Hildebrandt T.B."/>
            <person name="Platzer M."/>
            <person name="Szafranski K."/>
        </authorList>
    </citation>
    <scope>NUCLEOTIDE SEQUENCE</scope>
    <source>
        <tissue evidence="13">Thyroid</tissue>
    </source>
</reference>
<dbReference type="Pfam" id="PF23321">
    <property type="entry name" value="R1_ABCA1"/>
    <property type="match status" value="1"/>
</dbReference>
<keyword evidence="7 13" id="KW-0067">ATP-binding</keyword>
<feature type="transmembrane region" description="Helical" evidence="11">
    <location>
        <begin position="294"/>
        <end position="320"/>
    </location>
</feature>
<evidence type="ECO:0000313" key="15">
    <source>
        <dbReference type="RefSeq" id="XP_012923074.1"/>
    </source>
</evidence>
<dbReference type="GO" id="GO:0016887">
    <property type="term" value="F:ATP hydrolysis activity"/>
    <property type="evidence" value="ECO:0007669"/>
    <property type="project" value="InterPro"/>
</dbReference>
<keyword evidence="5" id="KW-0677">Repeat</keyword>
<feature type="transmembrane region" description="Helical" evidence="11">
    <location>
        <begin position="1133"/>
        <end position="1152"/>
    </location>
</feature>
<evidence type="ECO:0000256" key="11">
    <source>
        <dbReference type="SAM" id="Phobius"/>
    </source>
</evidence>
<organism evidence="13">
    <name type="scientific">Heterocephalus glaber</name>
    <name type="common">Naked mole rat</name>
    <dbReference type="NCBI Taxonomy" id="10181"/>
    <lineage>
        <taxon>Eukaryota</taxon>
        <taxon>Metazoa</taxon>
        <taxon>Chordata</taxon>
        <taxon>Craniata</taxon>
        <taxon>Vertebrata</taxon>
        <taxon>Euteleostomi</taxon>
        <taxon>Mammalia</taxon>
        <taxon>Eutheria</taxon>
        <taxon>Euarchontoglires</taxon>
        <taxon>Glires</taxon>
        <taxon>Rodentia</taxon>
        <taxon>Hystricomorpha</taxon>
        <taxon>Bathyergidae</taxon>
        <taxon>Heterocephalus</taxon>
    </lineage>
</organism>
<evidence type="ECO:0000256" key="1">
    <source>
        <dbReference type="ARBA" id="ARBA00004141"/>
    </source>
</evidence>
<dbReference type="PROSITE" id="PS50893">
    <property type="entry name" value="ABC_TRANSPORTER_2"/>
    <property type="match status" value="2"/>
</dbReference>
<dbReference type="FunFam" id="3.40.50.300:FF:000436">
    <property type="entry name" value="ATP binding cassette subfamily A member 9"/>
    <property type="match status" value="1"/>
</dbReference>
<feature type="transmembrane region" description="Helical" evidence="11">
    <location>
        <begin position="265"/>
        <end position="288"/>
    </location>
</feature>
<feature type="transmembrane region" description="Helical" evidence="11">
    <location>
        <begin position="1105"/>
        <end position="1126"/>
    </location>
</feature>
<dbReference type="OrthoDB" id="8061355at2759"/>
<dbReference type="InterPro" id="IPR026082">
    <property type="entry name" value="ABCA"/>
</dbReference>
<keyword evidence="10 11" id="KW-0472">Membrane</keyword>
<evidence type="ECO:0000256" key="10">
    <source>
        <dbReference type="ARBA" id="ARBA00023136"/>
    </source>
</evidence>
<keyword evidence="9 11" id="KW-1133">Transmembrane helix</keyword>
<dbReference type="KEGG" id="hgl:101702319"/>
<keyword evidence="3" id="KW-0813">Transport</keyword>
<proteinExistence type="inferred from homology"/>
<evidence type="ECO:0000256" key="2">
    <source>
        <dbReference type="ARBA" id="ARBA00008869"/>
    </source>
</evidence>
<dbReference type="PROSITE" id="PS00211">
    <property type="entry name" value="ABC_TRANSPORTER_1"/>
    <property type="match status" value="1"/>
</dbReference>
<evidence type="ECO:0000313" key="13">
    <source>
        <dbReference type="EMBL" id="JAN97601.1"/>
    </source>
</evidence>
<evidence type="ECO:0000256" key="3">
    <source>
        <dbReference type="ARBA" id="ARBA00022448"/>
    </source>
</evidence>
<comment type="similarity">
    <text evidence="2">Belongs to the ABC transporter superfamily. ABCA family.</text>
</comment>
<dbReference type="OMA" id="LCKEQEM"/>
<dbReference type="SUPFAM" id="SSF52540">
    <property type="entry name" value="P-loop containing nucleoside triphosphate hydrolases"/>
    <property type="match status" value="2"/>
</dbReference>
<dbReference type="GO" id="GO:0005886">
    <property type="term" value="C:plasma membrane"/>
    <property type="evidence" value="ECO:0007669"/>
    <property type="project" value="UniProtKB-ARBA"/>
</dbReference>
<dbReference type="InterPro" id="IPR027417">
    <property type="entry name" value="P-loop_NTPase"/>
</dbReference>
<evidence type="ECO:0000256" key="9">
    <source>
        <dbReference type="ARBA" id="ARBA00022989"/>
    </source>
</evidence>
<evidence type="ECO:0000256" key="8">
    <source>
        <dbReference type="ARBA" id="ARBA00022967"/>
    </source>
</evidence>
<dbReference type="GO" id="GO:0005524">
    <property type="term" value="F:ATP binding"/>
    <property type="evidence" value="ECO:0007669"/>
    <property type="project" value="UniProtKB-KW"/>
</dbReference>
<gene>
    <name evidence="13" type="primary">ABCA8</name>
    <name evidence="15" type="synonym">LOC101702319</name>
</gene>
<comment type="subcellular location">
    <subcellularLocation>
        <location evidence="1">Membrane</location>
        <topology evidence="1">Multi-pass membrane protein</topology>
    </subcellularLocation>
</comment>
<feature type="transmembrane region" description="Helical" evidence="11">
    <location>
        <begin position="221"/>
        <end position="244"/>
    </location>
</feature>
<keyword evidence="6" id="KW-0547">Nucleotide-binding</keyword>
<feature type="transmembrane region" description="Helical" evidence="11">
    <location>
        <begin position="1158"/>
        <end position="1178"/>
    </location>
</feature>
<evidence type="ECO:0000313" key="14">
    <source>
        <dbReference type="Proteomes" id="UP000694906"/>
    </source>
</evidence>
<dbReference type="GO" id="GO:0140359">
    <property type="term" value="F:ABC-type transporter activity"/>
    <property type="evidence" value="ECO:0007669"/>
    <property type="project" value="InterPro"/>
</dbReference>
<feature type="transmembrane region" description="Helical" evidence="11">
    <location>
        <begin position="359"/>
        <end position="381"/>
    </location>
</feature>
<dbReference type="InterPro" id="IPR013525">
    <property type="entry name" value="ABC2_TM"/>
</dbReference>
<sequence>MVKRKISVCQQTWALFCKNLIKKKRMKRDTLMEWLYSAFLLLILCTFYTLHEVYDFSSMPPVDLGRIDSFNDSAFVIAYTPFNKTTQRIMNKVSSASFMTGRKVIAFPDEENMTELISTHYEDVVRVIFTSPFSYHLKFLRGSRIPIIKEHQDHSVHCHEVRDSFDCGISQFWTEGFVALQAAINAAIIEISTNHSVMEELMSVTGKHMKIDPFIGQEGKITDFFICICIICFSPFTYYVSLSVTRERKKMKCLMTMMGLQDPAFWFSWGLLYAGFVFILTLFLAFIIKSVQFVILAGFMVVFSLFFFYGLSLIALAFLMSILLKKPFLTGLVVFLLTVTWGGLGFVALYRYLPVSLEWILSFFSPFAFTLGMAQLLHLEFDMNSNADSMGDPNLIIATIFMLFLDSLFYLALTFYFEKILPNEYGHRHSPLFFLKSSFWCQKKTANHVALENETESEFSDEAFEPVSTEFHGKEAIRIRNLTKEYRRKPKNVEALKDLAFDIYEGQITAVLGHSGAGKSTLLNILTGLCVPTKGWVTIYNNKLSEITDLENISELTGVCPQSNVQFDFLTVKENLRLFAKIKGIQPNEVDNEVHRVLQELEMKNIQDTLAQNLSGGQKRKLTFGIAILGDPQIFLLDEPTAGLDPFSRHRVWNFLKERKAGHVILFGTQFMDEADILADRKLFLSKGKLKCAGSSLFLKKKWGIGYHLSLQLNETCVHERITSLVKHHIPDAKLSAENEGKLIYILPLERTNKFPDLYRDLESCPDLGIENYGVSMTTLNEVFLKLEGKSDIDQPDLCALGDVEAEGPRETGRLFEMGETVSSLSGMSETQAGLALLWQQVCAIARVRFLKIKHERKALFILILIFGSGLLHILAANAHKIFYPEDYCWDLSPHMYFLTPDQQPQKLLSNLLIINKTGASIDDFIHSLEKQNIALEVDAFGTRNGTEELSYNGAIIVSGNGKNYSFSLSCNTKRLNCFPVLVDIVSNGLLGMLSPSGSIHTDRSTYPDVDDIYSQFNNLAYLISWIVLMSCLSPYISMTSIDDYKNKAQLQLWISGLNPSAYWFGQALVEVPIYFSLIFFMYLVYYTSKVKGDIYTAVDVLIEILYIVGYSVSVIFMTYVISFIFRNGRKNSGIWSFCFYFVTLVSAAVMGDFLGDIFLYCVSALIPFATLVGCTMLHFDHRIYHDAPSEQGKKYDFLVFLIPYVHLIIFLVILRCLECKFGKKTMRKDPVFRISPRTSSVFHNLEDPEGEDEDVQLERVRTSNALTSPNFEQKPAIIASCLRKEYTEKKCLFFKRKKKTATRNVSFCVRKGEVLGLLGHNGAGKSTSIRMITGETKPSAGQVLLRGSSSPEPQGFLGYCPQENVLWPSLTVREHLQVFAAVKGLRKGDAEVAVTRLVEAFKLQDQLQAPVRTLSEGMKRKLCFVLSILGNPSVVLLDEPSTGMDPEGQQQIWKAIRATLRDTERGVLLTTHYMAEAEAVCDRVAIMVSGRLRCIGSIQHLKSKFGKDYLLEMKVKTPTQVEPLHAEILRLFPQAARQERYSSLMVYKLPVEDVQPLSRAFFKLETVKQSFDMEEYSLSQSTLEQVFLELSKEQEMDDFDEELDPSVKWKLLPQEEP</sequence>
<dbReference type="EMBL" id="GEBF01006031">
    <property type="protein sequence ID" value="JAN97601.1"/>
    <property type="molecule type" value="Transcribed_RNA"/>
</dbReference>
<feature type="transmembrane region" description="Helical" evidence="11">
    <location>
        <begin position="31"/>
        <end position="50"/>
    </location>
</feature>
<dbReference type="InterPro" id="IPR056264">
    <property type="entry name" value="R2_ABCA1-4-like"/>
</dbReference>
<feature type="domain" description="ABC transporter" evidence="12">
    <location>
        <begin position="477"/>
        <end position="712"/>
    </location>
</feature>
<feature type="transmembrane region" description="Helical" evidence="11">
    <location>
        <begin position="859"/>
        <end position="877"/>
    </location>
</feature>
<dbReference type="FunFam" id="3.40.50.300:FF:000335">
    <property type="entry name" value="ATP binding cassette subfamily A member 5"/>
    <property type="match status" value="1"/>
</dbReference>
<evidence type="ECO:0000256" key="6">
    <source>
        <dbReference type="ARBA" id="ARBA00022741"/>
    </source>
</evidence>
<evidence type="ECO:0000259" key="12">
    <source>
        <dbReference type="PROSITE" id="PS50893"/>
    </source>
</evidence>
<dbReference type="PANTHER" id="PTHR19229:SF274">
    <property type="entry name" value="ABC-TYPE ORGANIC ANION TRANSPORTER ABCA8"/>
    <property type="match status" value="1"/>
</dbReference>
<dbReference type="RefSeq" id="XP_012923074.1">
    <property type="nucleotide sequence ID" value="XM_013067620.2"/>
</dbReference>
<keyword evidence="14" id="KW-1185">Reference proteome</keyword>
<evidence type="ECO:0000256" key="5">
    <source>
        <dbReference type="ARBA" id="ARBA00022737"/>
    </source>
</evidence>
<protein>
    <submittedName>
        <fullName evidence="13 15">ATP-binding cassette sub-family A member 8</fullName>
    </submittedName>
</protein>